<dbReference type="GO" id="GO:0070524">
    <property type="term" value="F:11-beta-hydroxysteroid dehydrogenase (NADP+) activity"/>
    <property type="evidence" value="ECO:0007669"/>
    <property type="project" value="UniProtKB-EC"/>
</dbReference>
<dbReference type="PRINTS" id="PR00081">
    <property type="entry name" value="GDHRDH"/>
</dbReference>
<dbReference type="Pfam" id="PF00106">
    <property type="entry name" value="adh_short"/>
    <property type="match status" value="1"/>
</dbReference>
<comment type="similarity">
    <text evidence="2 6">Belongs to the short-chain dehydrogenases/reductases (SDR) family.</text>
</comment>
<dbReference type="OrthoDB" id="47007at2759"/>
<dbReference type="Gramene" id="mRNA:HanXRQr2_Chr17g0788131">
    <property type="protein sequence ID" value="mRNA:HanXRQr2_Chr17g0788131"/>
    <property type="gene ID" value="HanXRQr2_Chr17g0788131"/>
</dbReference>
<name>A0A251UK78_HELAN</name>
<keyword evidence="10" id="KW-1185">Reference proteome</keyword>
<dbReference type="PRINTS" id="PR00080">
    <property type="entry name" value="SDRFAMILY"/>
</dbReference>
<feature type="transmembrane region" description="Helical" evidence="7">
    <location>
        <begin position="14"/>
        <end position="39"/>
    </location>
</feature>
<dbReference type="GO" id="GO:0016491">
    <property type="term" value="F:oxidoreductase activity"/>
    <property type="evidence" value="ECO:0000318"/>
    <property type="project" value="GO_Central"/>
</dbReference>
<dbReference type="InterPro" id="IPR002347">
    <property type="entry name" value="SDR_fam"/>
</dbReference>
<keyword evidence="7" id="KW-0472">Membrane</keyword>
<keyword evidence="3" id="KW-0521">NADP</keyword>
<dbReference type="Gene3D" id="3.40.50.720">
    <property type="entry name" value="NAD(P)-binding Rossmann-like Domain"/>
    <property type="match status" value="1"/>
</dbReference>
<reference evidence="9" key="2">
    <citation type="submission" date="2017-02" db="EMBL/GenBank/DDBJ databases">
        <title>Sunflower complete genome.</title>
        <authorList>
            <person name="Langlade N."/>
            <person name="Munos S."/>
        </authorList>
    </citation>
    <scope>NUCLEOTIDE SEQUENCE [LARGE SCALE GENOMIC DNA]</scope>
    <source>
        <tissue evidence="9">Leaves</tissue>
    </source>
</reference>
<dbReference type="Proteomes" id="UP000215914">
    <property type="component" value="Chromosome 5"/>
</dbReference>
<evidence type="ECO:0000313" key="10">
    <source>
        <dbReference type="Proteomes" id="UP000215914"/>
    </source>
</evidence>
<evidence type="ECO:0000313" key="9">
    <source>
        <dbReference type="EMBL" id="OTG23725.1"/>
    </source>
</evidence>
<organism evidence="9 10">
    <name type="scientific">Helianthus annuus</name>
    <name type="common">Common sunflower</name>
    <dbReference type="NCBI Taxonomy" id="4232"/>
    <lineage>
        <taxon>Eukaryota</taxon>
        <taxon>Viridiplantae</taxon>
        <taxon>Streptophyta</taxon>
        <taxon>Embryophyta</taxon>
        <taxon>Tracheophyta</taxon>
        <taxon>Spermatophyta</taxon>
        <taxon>Magnoliopsida</taxon>
        <taxon>eudicotyledons</taxon>
        <taxon>Gunneridae</taxon>
        <taxon>Pentapetalae</taxon>
        <taxon>asterids</taxon>
        <taxon>campanulids</taxon>
        <taxon>Asterales</taxon>
        <taxon>Asteraceae</taxon>
        <taxon>Asteroideae</taxon>
        <taxon>Heliantheae alliance</taxon>
        <taxon>Heliantheae</taxon>
        <taxon>Helianthus</taxon>
    </lineage>
</organism>
<dbReference type="PANTHER" id="PTHR43391:SF78">
    <property type="entry name" value="11-BETA-HYDROXYSTEROID DEHYDROGENASE 1B-LIKE ISOFORM X1"/>
    <property type="match status" value="1"/>
</dbReference>
<dbReference type="EC" id="1.1.1.146" evidence="8"/>
<dbReference type="STRING" id="4232.A0A251UK78"/>
<evidence type="ECO:0000256" key="5">
    <source>
        <dbReference type="ARBA" id="ARBA00023002"/>
    </source>
</evidence>
<evidence type="ECO:0000313" key="8">
    <source>
        <dbReference type="EMBL" id="KAF5754163.1"/>
    </source>
</evidence>
<dbReference type="InterPro" id="IPR020904">
    <property type="entry name" value="Sc_DH/Rdtase_CS"/>
</dbReference>
<reference evidence="8 10" key="1">
    <citation type="journal article" date="2017" name="Nature">
        <title>The sunflower genome provides insights into oil metabolism, flowering and Asterid evolution.</title>
        <authorList>
            <person name="Badouin H."/>
            <person name="Gouzy J."/>
            <person name="Grassa C.J."/>
            <person name="Murat F."/>
            <person name="Staton S.E."/>
            <person name="Cottret L."/>
            <person name="Lelandais-Briere C."/>
            <person name="Owens G.L."/>
            <person name="Carrere S."/>
            <person name="Mayjonade B."/>
            <person name="Legrand L."/>
            <person name="Gill N."/>
            <person name="Kane N.C."/>
            <person name="Bowers J.E."/>
            <person name="Hubner S."/>
            <person name="Bellec A."/>
            <person name="Berard A."/>
            <person name="Berges H."/>
            <person name="Blanchet N."/>
            <person name="Boniface M.C."/>
            <person name="Brunel D."/>
            <person name="Catrice O."/>
            <person name="Chaidir N."/>
            <person name="Claudel C."/>
            <person name="Donnadieu C."/>
            <person name="Faraut T."/>
            <person name="Fievet G."/>
            <person name="Helmstetter N."/>
            <person name="King M."/>
            <person name="Knapp S.J."/>
            <person name="Lai Z."/>
            <person name="Le Paslier M.C."/>
            <person name="Lippi Y."/>
            <person name="Lorenzon L."/>
            <person name="Mandel J.R."/>
            <person name="Marage G."/>
            <person name="Marchand G."/>
            <person name="Marquand E."/>
            <person name="Bret-Mestries E."/>
            <person name="Morien E."/>
            <person name="Nambeesan S."/>
            <person name="Nguyen T."/>
            <person name="Pegot-Espagnet P."/>
            <person name="Pouilly N."/>
            <person name="Raftis F."/>
            <person name="Sallet E."/>
            <person name="Schiex T."/>
            <person name="Thomas J."/>
            <person name="Vandecasteele C."/>
            <person name="Vares D."/>
            <person name="Vear F."/>
            <person name="Vautrin S."/>
            <person name="Crespi M."/>
            <person name="Mangin B."/>
            <person name="Burke J.M."/>
            <person name="Salse J."/>
            <person name="Munos S."/>
            <person name="Vincourt P."/>
            <person name="Rieseberg L.H."/>
            <person name="Langlade N.B."/>
        </authorList>
    </citation>
    <scope>NUCLEOTIDE SEQUENCE [LARGE SCALE GENOMIC DNA]</scope>
    <source>
        <strain evidence="10">cv. SF193</strain>
        <tissue evidence="8">Leaves</tissue>
    </source>
</reference>
<protein>
    <submittedName>
        <fullName evidence="8">11-beta-hydroxysteroid dehydrogenase</fullName>
        <ecNumber evidence="8">1.1.1.146</ecNumber>
    </submittedName>
    <submittedName>
        <fullName evidence="9">Putative glucose/ribitol dehydrogenase</fullName>
    </submittedName>
</protein>
<evidence type="ECO:0000256" key="6">
    <source>
        <dbReference type="RuleBase" id="RU000363"/>
    </source>
</evidence>
<evidence type="ECO:0000256" key="7">
    <source>
        <dbReference type="SAM" id="Phobius"/>
    </source>
</evidence>
<evidence type="ECO:0000256" key="1">
    <source>
        <dbReference type="ARBA" id="ARBA00004606"/>
    </source>
</evidence>
<keyword evidence="7" id="KW-0812">Transmembrane</keyword>
<dbReference type="PROSITE" id="PS00061">
    <property type="entry name" value="ADH_SHORT"/>
    <property type="match status" value="1"/>
</dbReference>
<keyword evidence="4" id="KW-0735">Signal-anchor</keyword>
<evidence type="ECO:0000256" key="4">
    <source>
        <dbReference type="ARBA" id="ARBA00022968"/>
    </source>
</evidence>
<accession>A0A251UK78</accession>
<keyword evidence="5 8" id="KW-0560">Oxidoreductase</keyword>
<dbReference type="AlphaFoldDB" id="A0A251UK78"/>
<dbReference type="SUPFAM" id="SSF51735">
    <property type="entry name" value="NAD(P)-binding Rossmann-fold domains"/>
    <property type="match status" value="1"/>
</dbReference>
<dbReference type="OMA" id="MDQVIGY"/>
<dbReference type="PANTHER" id="PTHR43391">
    <property type="entry name" value="RETINOL DEHYDROGENASE-RELATED"/>
    <property type="match status" value="1"/>
</dbReference>
<reference evidence="8" key="3">
    <citation type="submission" date="2020-06" db="EMBL/GenBank/DDBJ databases">
        <title>Helianthus annuus Genome sequencing and assembly Release 2.</title>
        <authorList>
            <person name="Gouzy J."/>
            <person name="Langlade N."/>
            <person name="Munos S."/>
        </authorList>
    </citation>
    <scope>NUCLEOTIDE SEQUENCE</scope>
    <source>
        <tissue evidence="8">Leaves</tissue>
    </source>
</reference>
<sequence length="319" mass="35668">MYEACFNNSFTNELVYYVLLLLLLLISPFLFVWELIVAVRSSFRRSENMSGKVVLITGASSGLGELMAYEYAKRGANLSIIAIEEPESRLEQVAHTARELGSPDVLFLFADVSKVDECRMFVEETVKHFGQLDHLVCNAGIGPLYSIDIDVTKFVPSMDINFWGSVYPTHFAIPYLRKTKGKIIVNASAAGLLNPPKLGIYSASKAALISFYESLRYEVSPTVTIAIVKLGFIKTNFISAKHSNNTTGVRLRRDIDTEIPAMGADACAKAIVYGVCKGETSITQPRFIKAIFLMKFLFPELYRLYNKYIDSTFDKLRKG</sequence>
<keyword evidence="7" id="KW-1133">Transmembrane helix</keyword>
<evidence type="ECO:0000256" key="2">
    <source>
        <dbReference type="ARBA" id="ARBA00006484"/>
    </source>
</evidence>
<dbReference type="InParanoid" id="A0A251UK78"/>
<dbReference type="GO" id="GO:0016020">
    <property type="term" value="C:membrane"/>
    <property type="evidence" value="ECO:0007669"/>
    <property type="project" value="UniProtKB-SubCell"/>
</dbReference>
<evidence type="ECO:0000256" key="3">
    <source>
        <dbReference type="ARBA" id="ARBA00022857"/>
    </source>
</evidence>
<proteinExistence type="inferred from homology"/>
<comment type="subcellular location">
    <subcellularLocation>
        <location evidence="1">Membrane</location>
        <topology evidence="1">Single-pass type II membrane protein</topology>
    </subcellularLocation>
</comment>
<gene>
    <name evidence="9" type="ORF">HannXRQ_Chr05g0128871</name>
    <name evidence="8" type="ORF">HanXRQr2_Chr17g0788131</name>
</gene>
<dbReference type="EMBL" id="MNCJ02000332">
    <property type="protein sequence ID" value="KAF5754163.1"/>
    <property type="molecule type" value="Genomic_DNA"/>
</dbReference>
<dbReference type="GO" id="GO:0005829">
    <property type="term" value="C:cytosol"/>
    <property type="evidence" value="ECO:0000318"/>
    <property type="project" value="GO_Central"/>
</dbReference>
<dbReference type="InterPro" id="IPR036291">
    <property type="entry name" value="NAD(P)-bd_dom_sf"/>
</dbReference>
<dbReference type="EMBL" id="CM007894">
    <property type="protein sequence ID" value="OTG23725.1"/>
    <property type="molecule type" value="Genomic_DNA"/>
</dbReference>